<sequence length="638" mass="73903">MGGVSVVTTRRSLHPFLFVVLMKADGSVVPIWNHSLEARIMKKSFPEVQEGGFYKPDCRSTLLPLALIVPITNDDKAILNDFLRHMHDFLQRQQQTYQIFFVELDESDGVKYKDYSGLLMNGGVEVVSNHVKILDFSANVDYYVKGKRETITAYPGLVTAIEINTLKQIEGFPLINWNPFYSNLFAERIEKHYEISFGYPDAEFFRLRLSSLKTDLKLKKREIFTLFFVCVNIQNVYCWGDSPHYSKKELERMERLEEIKRNLKVGGSSFAAKIPVKIHSRIDKGLYMKGGEFKMGINDRSAKNGEFPTRLISVKPFRIDKYPVTIKDFLQFKEKRERYLTTAEKEGYSYVFLYNVVQPAVVAEDFLLPQARWWVPVKGANWSKPWGPASNISEFLNYPAVHVTKRDAEAYCTSMGKRLPTEYEWEYAARGKLSGARYPWGETFRRRRMNVWQGAFPIENKNADGYKGLSPVDAFPEQNDFGLYDMVGNVWEWTSTKFSLKYRYSDIVEDINSRNKSDIEFVIRGGSFVDSSDGRFNYEARCATRKPLKPTFRGENIGFRCAESLIYQPVNTRGQQKPKKQIVSQAEKKILNGDIPPKRAPKVHTLEETWEFKAKKMVSNLLFDKEKKRDSPGRHYEL</sequence>
<name>A0A7I8VI07_9ANNE</name>
<evidence type="ECO:0000256" key="1">
    <source>
        <dbReference type="ARBA" id="ARBA00005310"/>
    </source>
</evidence>
<dbReference type="InterPro" id="IPR016187">
    <property type="entry name" value="CTDL_fold"/>
</dbReference>
<feature type="domain" description="Galactosyltransferase N-terminal" evidence="3">
    <location>
        <begin position="34"/>
        <end position="108"/>
    </location>
</feature>
<dbReference type="Gene3D" id="3.90.550.10">
    <property type="entry name" value="Spore Coat Polysaccharide Biosynthesis Protein SpsA, Chain A"/>
    <property type="match status" value="1"/>
</dbReference>
<evidence type="ECO:0000313" key="5">
    <source>
        <dbReference type="Proteomes" id="UP000549394"/>
    </source>
</evidence>
<dbReference type="GO" id="GO:0005783">
    <property type="term" value="C:endoplasmic reticulum"/>
    <property type="evidence" value="ECO:0007669"/>
    <property type="project" value="TreeGrafter"/>
</dbReference>
<dbReference type="InterPro" id="IPR005532">
    <property type="entry name" value="SUMF_dom"/>
</dbReference>
<dbReference type="OrthoDB" id="659at2759"/>
<dbReference type="Pfam" id="PF03781">
    <property type="entry name" value="FGE-sulfatase"/>
    <property type="match status" value="1"/>
</dbReference>
<dbReference type="PANTHER" id="PTHR23150">
    <property type="entry name" value="SULFATASE MODIFYING FACTOR 1, 2"/>
    <property type="match status" value="1"/>
</dbReference>
<evidence type="ECO:0000313" key="4">
    <source>
        <dbReference type="EMBL" id="CAD5115654.1"/>
    </source>
</evidence>
<evidence type="ECO:0000259" key="2">
    <source>
        <dbReference type="Pfam" id="PF03781"/>
    </source>
</evidence>
<dbReference type="Proteomes" id="UP000549394">
    <property type="component" value="Unassembled WGS sequence"/>
</dbReference>
<protein>
    <submittedName>
        <fullName evidence="4">DgyrCDS4610</fullName>
    </submittedName>
</protein>
<proteinExistence type="inferred from homology"/>
<feature type="domain" description="Sulfatase-modifying factor enzyme-like" evidence="2">
    <location>
        <begin position="286"/>
        <end position="562"/>
    </location>
</feature>
<dbReference type="InterPro" id="IPR029044">
    <property type="entry name" value="Nucleotide-diphossugar_trans"/>
</dbReference>
<comment type="similarity">
    <text evidence="1">Belongs to the sulfatase-modifying factor family.</text>
</comment>
<dbReference type="Gene3D" id="3.90.1580.10">
    <property type="entry name" value="paralog of FGE (formylglycine-generating enzyme)"/>
    <property type="match status" value="1"/>
</dbReference>
<keyword evidence="5" id="KW-1185">Reference proteome</keyword>
<dbReference type="InterPro" id="IPR051043">
    <property type="entry name" value="Sulfatase_Mod_Factor_Kinase"/>
</dbReference>
<organism evidence="4 5">
    <name type="scientific">Dimorphilus gyrociliatus</name>
    <dbReference type="NCBI Taxonomy" id="2664684"/>
    <lineage>
        <taxon>Eukaryota</taxon>
        <taxon>Metazoa</taxon>
        <taxon>Spiralia</taxon>
        <taxon>Lophotrochozoa</taxon>
        <taxon>Annelida</taxon>
        <taxon>Polychaeta</taxon>
        <taxon>Polychaeta incertae sedis</taxon>
        <taxon>Dinophilidae</taxon>
        <taxon>Dimorphilus</taxon>
    </lineage>
</organism>
<evidence type="ECO:0000259" key="3">
    <source>
        <dbReference type="Pfam" id="PF13733"/>
    </source>
</evidence>
<dbReference type="Pfam" id="PF13733">
    <property type="entry name" value="Glyco_transf_7N"/>
    <property type="match status" value="1"/>
</dbReference>
<comment type="caution">
    <text evidence="4">The sequence shown here is derived from an EMBL/GenBank/DDBJ whole genome shotgun (WGS) entry which is preliminary data.</text>
</comment>
<accession>A0A7I8VI07</accession>
<dbReference type="InterPro" id="IPR042095">
    <property type="entry name" value="SUMF_sf"/>
</dbReference>
<dbReference type="AlphaFoldDB" id="A0A7I8VI07"/>
<dbReference type="EMBL" id="CAJFCJ010000006">
    <property type="protein sequence ID" value="CAD5115654.1"/>
    <property type="molecule type" value="Genomic_DNA"/>
</dbReference>
<dbReference type="PANTHER" id="PTHR23150:SF33">
    <property type="entry name" value="INACTIVE C-ALPHA-FORMYLGLYCINE-GENERATING ENZYME 2"/>
    <property type="match status" value="1"/>
</dbReference>
<dbReference type="InterPro" id="IPR027995">
    <property type="entry name" value="Galactosyl_T_N"/>
</dbReference>
<reference evidence="4 5" key="1">
    <citation type="submission" date="2020-08" db="EMBL/GenBank/DDBJ databases">
        <authorList>
            <person name="Hejnol A."/>
        </authorList>
    </citation>
    <scope>NUCLEOTIDE SEQUENCE [LARGE SCALE GENOMIC DNA]</scope>
</reference>
<gene>
    <name evidence="4" type="ORF">DGYR_LOCUS4371</name>
</gene>
<dbReference type="SUPFAM" id="SSF56436">
    <property type="entry name" value="C-type lectin-like"/>
    <property type="match status" value="1"/>
</dbReference>